<dbReference type="EMBL" id="NMUH01000729">
    <property type="protein sequence ID" value="MQL83949.1"/>
    <property type="molecule type" value="Genomic_DNA"/>
</dbReference>
<evidence type="ECO:0000313" key="3">
    <source>
        <dbReference type="Proteomes" id="UP000652761"/>
    </source>
</evidence>
<sequence>MDVRVFGPDNLLSSSMQHPISIQEQVEKAFNAPICNYVQDAKAMASTATVVKEHPNSTSPSSTCPTSSEMR</sequence>
<comment type="caution">
    <text evidence="2">The sequence shown here is derived from an EMBL/GenBank/DDBJ whole genome shotgun (WGS) entry which is preliminary data.</text>
</comment>
<organism evidence="2 3">
    <name type="scientific">Colocasia esculenta</name>
    <name type="common">Wild taro</name>
    <name type="synonym">Arum esculentum</name>
    <dbReference type="NCBI Taxonomy" id="4460"/>
    <lineage>
        <taxon>Eukaryota</taxon>
        <taxon>Viridiplantae</taxon>
        <taxon>Streptophyta</taxon>
        <taxon>Embryophyta</taxon>
        <taxon>Tracheophyta</taxon>
        <taxon>Spermatophyta</taxon>
        <taxon>Magnoliopsida</taxon>
        <taxon>Liliopsida</taxon>
        <taxon>Araceae</taxon>
        <taxon>Aroideae</taxon>
        <taxon>Colocasieae</taxon>
        <taxon>Colocasia</taxon>
    </lineage>
</organism>
<feature type="compositionally biased region" description="Low complexity" evidence="1">
    <location>
        <begin position="56"/>
        <end position="71"/>
    </location>
</feature>
<gene>
    <name evidence="2" type="ORF">Taro_016446</name>
</gene>
<proteinExistence type="predicted"/>
<reference evidence="2" key="1">
    <citation type="submission" date="2017-07" db="EMBL/GenBank/DDBJ databases">
        <title>Taro Niue Genome Assembly and Annotation.</title>
        <authorList>
            <person name="Atibalentja N."/>
            <person name="Keating K."/>
            <person name="Fields C.J."/>
        </authorList>
    </citation>
    <scope>NUCLEOTIDE SEQUENCE</scope>
    <source>
        <strain evidence="2">Niue_2</strain>
        <tissue evidence="2">Leaf</tissue>
    </source>
</reference>
<protein>
    <submittedName>
        <fullName evidence="2">Uncharacterized protein</fullName>
    </submittedName>
</protein>
<name>A0A843UWA3_COLES</name>
<feature type="region of interest" description="Disordered" evidence="1">
    <location>
        <begin position="50"/>
        <end position="71"/>
    </location>
</feature>
<dbReference type="AlphaFoldDB" id="A0A843UWA3"/>
<evidence type="ECO:0000256" key="1">
    <source>
        <dbReference type="SAM" id="MobiDB-lite"/>
    </source>
</evidence>
<dbReference type="Proteomes" id="UP000652761">
    <property type="component" value="Unassembled WGS sequence"/>
</dbReference>
<evidence type="ECO:0000313" key="2">
    <source>
        <dbReference type="EMBL" id="MQL83949.1"/>
    </source>
</evidence>
<accession>A0A843UWA3</accession>
<keyword evidence="3" id="KW-1185">Reference proteome</keyword>